<dbReference type="EMBL" id="JAVRRG010000053">
    <property type="protein sequence ID" value="KAK5092728.1"/>
    <property type="molecule type" value="Genomic_DNA"/>
</dbReference>
<evidence type="ECO:0000256" key="5">
    <source>
        <dbReference type="ARBA" id="ARBA00023128"/>
    </source>
</evidence>
<feature type="domain" description="Tim44-like" evidence="8">
    <location>
        <begin position="359"/>
        <end position="513"/>
    </location>
</feature>
<gene>
    <name evidence="9" type="primary">TIM44</name>
    <name evidence="9" type="ORF">LTR24_004920</name>
</gene>
<evidence type="ECO:0000256" key="2">
    <source>
        <dbReference type="ARBA" id="ARBA00009597"/>
    </source>
</evidence>
<reference evidence="9 10" key="1">
    <citation type="submission" date="2023-08" db="EMBL/GenBank/DDBJ databases">
        <title>Black Yeasts Isolated from many extreme environments.</title>
        <authorList>
            <person name="Coleine C."/>
            <person name="Stajich J.E."/>
            <person name="Selbmann L."/>
        </authorList>
    </citation>
    <scope>NUCLEOTIDE SEQUENCE [LARGE SCALE GENOMIC DNA]</scope>
    <source>
        <strain evidence="9 10">CCFEE 5885</strain>
    </source>
</reference>
<keyword evidence="5" id="KW-0496">Mitochondrion</keyword>
<evidence type="ECO:0000256" key="4">
    <source>
        <dbReference type="ARBA" id="ARBA00022946"/>
    </source>
</evidence>
<dbReference type="InterPro" id="IPR007379">
    <property type="entry name" value="Tim44-like_dom"/>
</dbReference>
<dbReference type="SMART" id="SM00978">
    <property type="entry name" value="Tim44"/>
    <property type="match status" value="1"/>
</dbReference>
<evidence type="ECO:0000256" key="1">
    <source>
        <dbReference type="ARBA" id="ARBA00004273"/>
    </source>
</evidence>
<organism evidence="9 10">
    <name type="scientific">Lithohypha guttulata</name>
    <dbReference type="NCBI Taxonomy" id="1690604"/>
    <lineage>
        <taxon>Eukaryota</taxon>
        <taxon>Fungi</taxon>
        <taxon>Dikarya</taxon>
        <taxon>Ascomycota</taxon>
        <taxon>Pezizomycotina</taxon>
        <taxon>Eurotiomycetes</taxon>
        <taxon>Chaetothyriomycetidae</taxon>
        <taxon>Chaetothyriales</taxon>
        <taxon>Trichomeriaceae</taxon>
        <taxon>Lithohypha</taxon>
    </lineage>
</organism>
<keyword evidence="10" id="KW-1185">Reference proteome</keyword>
<evidence type="ECO:0000256" key="6">
    <source>
        <dbReference type="ARBA" id="ARBA00023136"/>
    </source>
</evidence>
<accession>A0ABR0KAV2</accession>
<evidence type="ECO:0000259" key="8">
    <source>
        <dbReference type="SMART" id="SM00978"/>
    </source>
</evidence>
<feature type="compositionally biased region" description="Basic and acidic residues" evidence="7">
    <location>
        <begin position="270"/>
        <end position="289"/>
    </location>
</feature>
<comment type="similarity">
    <text evidence="2">Belongs to the Tim44 family.</text>
</comment>
<evidence type="ECO:0000313" key="10">
    <source>
        <dbReference type="Proteomes" id="UP001345013"/>
    </source>
</evidence>
<protein>
    <submittedName>
        <fullName evidence="9">Protein translocase subunit</fullName>
    </submittedName>
</protein>
<proteinExistence type="inferred from homology"/>
<feature type="compositionally biased region" description="Basic and acidic residues" evidence="7">
    <location>
        <begin position="92"/>
        <end position="133"/>
    </location>
</feature>
<evidence type="ECO:0000256" key="3">
    <source>
        <dbReference type="ARBA" id="ARBA00022792"/>
    </source>
</evidence>
<comment type="subcellular location">
    <subcellularLocation>
        <location evidence="1">Mitochondrion inner membrane</location>
    </subcellularLocation>
</comment>
<dbReference type="PANTHER" id="PTHR10721">
    <property type="entry name" value="MITOCHONDRIAL IMPORT INNER MEMBRANE TRANSLOCASE SUBUNIT TIM44"/>
    <property type="match status" value="1"/>
</dbReference>
<dbReference type="Proteomes" id="UP001345013">
    <property type="component" value="Unassembled WGS sequence"/>
</dbReference>
<dbReference type="InterPro" id="IPR039544">
    <property type="entry name" value="Tim44-like"/>
</dbReference>
<evidence type="ECO:0000313" key="9">
    <source>
        <dbReference type="EMBL" id="KAK5092728.1"/>
    </source>
</evidence>
<evidence type="ECO:0000256" key="7">
    <source>
        <dbReference type="SAM" id="MobiDB-lite"/>
    </source>
</evidence>
<keyword evidence="3" id="KW-0999">Mitochondrion inner membrane</keyword>
<name>A0ABR0KAV2_9EURO</name>
<keyword evidence="4" id="KW-0809">Transit peptide</keyword>
<dbReference type="Pfam" id="PF04280">
    <property type="entry name" value="Tim44"/>
    <property type="match status" value="1"/>
</dbReference>
<keyword evidence="6" id="KW-0472">Membrane</keyword>
<sequence>MIAARRVPSSASRQYVRTIQSVSTSQSSYYGRTAAYRKIGQLSTLHPPVLCAPSHHATPPATILFPTINRSLHISRTLQQQAQPKPDPAPSEDVHDSPRPQDSDKSDAKSEGPESDEAKSEKQGEEKKDKKDTPPPPPHGDKTPWQVFRETFSTELKASKEWNESTKQLAGEVQDLRESEGVKKASAAYDKTFGAAGRGVQGAAKVAGKGAAWTWETPVVQGIRKGVNATGRGIEQATRPVRETETFKSVSEAIDDGSSSRYGGWIEKEERRKRRAERDAKDPMRKMQDLEEDPNAGTNITIHKDAAWKEAWNNFKESSKFGQSMRSWRSTYEESENPLISTARSITDRISGFFAENETAMVIKKFREIDPTFQMEPFLRDMREYILPEVLDAYVKGDIEVLKQWLSAAQFQVYSALMEQYTKHGLKSDGKIVDIRHVDILNARLLEPGEIPVFIITCRAQEVHLYRSKKTNELAAGTEDRIQLVTYAIGVTRLPEEVSNPETRGWRIIELQKAARDYH</sequence>
<dbReference type="Gene3D" id="3.10.450.240">
    <property type="match status" value="1"/>
</dbReference>
<comment type="caution">
    <text evidence="9">The sequence shown here is derived from an EMBL/GenBank/DDBJ whole genome shotgun (WGS) entry which is preliminary data.</text>
</comment>
<dbReference type="SUPFAM" id="SSF54427">
    <property type="entry name" value="NTF2-like"/>
    <property type="match status" value="1"/>
</dbReference>
<feature type="region of interest" description="Disordered" evidence="7">
    <location>
        <begin position="270"/>
        <end position="297"/>
    </location>
</feature>
<dbReference type="InterPro" id="IPR032710">
    <property type="entry name" value="NTF2-like_dom_sf"/>
</dbReference>
<feature type="region of interest" description="Disordered" evidence="7">
    <location>
        <begin position="77"/>
        <end position="146"/>
    </location>
</feature>
<dbReference type="PANTHER" id="PTHR10721:SF1">
    <property type="entry name" value="MITOCHONDRIAL IMPORT INNER MEMBRANE TRANSLOCASE SUBUNIT TIM44"/>
    <property type="match status" value="1"/>
</dbReference>